<dbReference type="CDD" id="cd00067">
    <property type="entry name" value="GAL4"/>
    <property type="match status" value="1"/>
</dbReference>
<evidence type="ECO:0000256" key="6">
    <source>
        <dbReference type="ARBA" id="ARBA00023242"/>
    </source>
</evidence>
<dbReference type="HOGENOM" id="CLU_011409_2_2_1"/>
<dbReference type="PANTHER" id="PTHR36206">
    <property type="entry name" value="ASPERCRYPTIN BIOSYNTHESIS CLUSTER-SPECIFIC TRANSCRIPTION REGULATOR ATNN-RELATED"/>
    <property type="match status" value="1"/>
</dbReference>
<dbReference type="EMBL" id="KN847323">
    <property type="protein sequence ID" value="KIW49593.1"/>
    <property type="molecule type" value="Genomic_DNA"/>
</dbReference>
<keyword evidence="3" id="KW-0805">Transcription regulation</keyword>
<keyword evidence="2" id="KW-0862">Zinc</keyword>
<evidence type="ECO:0000259" key="7">
    <source>
        <dbReference type="PROSITE" id="PS50048"/>
    </source>
</evidence>
<dbReference type="InterPro" id="IPR001138">
    <property type="entry name" value="Zn2Cys6_DnaBD"/>
</dbReference>
<dbReference type="GO" id="GO:0008270">
    <property type="term" value="F:zinc ion binding"/>
    <property type="evidence" value="ECO:0007669"/>
    <property type="project" value="InterPro"/>
</dbReference>
<dbReference type="PRINTS" id="PR00755">
    <property type="entry name" value="AFLATOXINBRP"/>
</dbReference>
<dbReference type="InterPro" id="IPR036864">
    <property type="entry name" value="Zn2-C6_fun-type_DNA-bd_sf"/>
</dbReference>
<keyword evidence="9" id="KW-1185">Reference proteome</keyword>
<evidence type="ECO:0000256" key="2">
    <source>
        <dbReference type="ARBA" id="ARBA00022833"/>
    </source>
</evidence>
<evidence type="ECO:0000256" key="3">
    <source>
        <dbReference type="ARBA" id="ARBA00023015"/>
    </source>
</evidence>
<sequence>MSSQGRHGAKTRTACLTCKARKVKCSEERPACRRCIKTGRTCEGYQLVLVDGTSTIINRTANLPTINGSDSLLSAFSATEDEWQAYRLYTQSIACRLGGAFDTDLWQKLVIQISQGNATVRNGVFALGNLFRHRSDETNRHISTCSCSHCLHALRSYNKSITSFSKNVARLDDPASVNAALASCAVFICIEYYRMNDRNAIALIDKGCGMLFESRHATPDVQKRGIHPAFINLFGRLRVLSATFGYTVARPLLGQASTGGDMLQNLSDRLERARSSLYDIMAATQALRLQSFQVLVPLWPLGSPSTSIEALHNDREAIMSRLQIWEQEFAELRKLLWPKPLESSLPALILHAHFLKTKIYTETSMDLSQARYDKYLPEFQGIAEAAEHGLPQLLPADETANFSFETCFLPTLYLSVLKCRQPALRRRMLALMRLSREKEGLWHRDESIRVATRVIELEEGRSDFVPDSNDHIDRIPNVPIRFHDVLCGVNYVKDGKTMVDVTYVLYDDHSEHQWQSMKETLLVDE</sequence>
<keyword evidence="4" id="KW-0238">DNA-binding</keyword>
<dbReference type="Proteomes" id="UP000054342">
    <property type="component" value="Unassembled WGS sequence"/>
</dbReference>
<dbReference type="Gene3D" id="4.10.240.10">
    <property type="entry name" value="Zn(2)-C6 fungal-type DNA-binding domain"/>
    <property type="match status" value="1"/>
</dbReference>
<dbReference type="Pfam" id="PF00172">
    <property type="entry name" value="Zn_clus"/>
    <property type="match status" value="1"/>
</dbReference>
<dbReference type="RefSeq" id="XP_013310177.1">
    <property type="nucleotide sequence ID" value="XM_013454723.1"/>
</dbReference>
<evidence type="ECO:0000313" key="9">
    <source>
        <dbReference type="Proteomes" id="UP000054342"/>
    </source>
</evidence>
<reference evidence="8 9" key="1">
    <citation type="submission" date="2015-01" db="EMBL/GenBank/DDBJ databases">
        <title>The Genome Sequence of Exophiala xenobiotica CBS118157.</title>
        <authorList>
            <consortium name="The Broad Institute Genomics Platform"/>
            <person name="Cuomo C."/>
            <person name="de Hoog S."/>
            <person name="Gorbushina A."/>
            <person name="Stielow B."/>
            <person name="Teixiera M."/>
            <person name="Abouelleil A."/>
            <person name="Chapman S.B."/>
            <person name="Priest M."/>
            <person name="Young S.K."/>
            <person name="Wortman J."/>
            <person name="Nusbaum C."/>
            <person name="Birren B."/>
        </authorList>
    </citation>
    <scope>NUCLEOTIDE SEQUENCE [LARGE SCALE GENOMIC DNA]</scope>
    <source>
        <strain evidence="8 9">CBS 118157</strain>
    </source>
</reference>
<protein>
    <recommendedName>
        <fullName evidence="7">Zn(2)-C6 fungal-type domain-containing protein</fullName>
    </recommendedName>
</protein>
<dbReference type="PROSITE" id="PS50048">
    <property type="entry name" value="ZN2_CY6_FUNGAL_2"/>
    <property type="match status" value="1"/>
</dbReference>
<dbReference type="PANTHER" id="PTHR36206:SF13">
    <property type="entry name" value="TRANSCRIPTIONAL REGULATORY PROTEIN MOC3"/>
    <property type="match status" value="1"/>
</dbReference>
<evidence type="ECO:0000256" key="1">
    <source>
        <dbReference type="ARBA" id="ARBA00022723"/>
    </source>
</evidence>
<evidence type="ECO:0000256" key="4">
    <source>
        <dbReference type="ARBA" id="ARBA00023125"/>
    </source>
</evidence>
<keyword evidence="1" id="KW-0479">Metal-binding</keyword>
<dbReference type="PROSITE" id="PS00463">
    <property type="entry name" value="ZN2_CY6_FUNGAL_1"/>
    <property type="match status" value="1"/>
</dbReference>
<evidence type="ECO:0000256" key="5">
    <source>
        <dbReference type="ARBA" id="ARBA00023163"/>
    </source>
</evidence>
<dbReference type="InterPro" id="IPR052360">
    <property type="entry name" value="Transcr_Regulatory_Proteins"/>
</dbReference>
<keyword evidence="6" id="KW-0539">Nucleus</keyword>
<proteinExistence type="predicted"/>
<accession>A0A0D2E2B9</accession>
<dbReference type="SMART" id="SM00066">
    <property type="entry name" value="GAL4"/>
    <property type="match status" value="1"/>
</dbReference>
<organism evidence="8 9">
    <name type="scientific">Exophiala xenobiotica</name>
    <dbReference type="NCBI Taxonomy" id="348802"/>
    <lineage>
        <taxon>Eukaryota</taxon>
        <taxon>Fungi</taxon>
        <taxon>Dikarya</taxon>
        <taxon>Ascomycota</taxon>
        <taxon>Pezizomycotina</taxon>
        <taxon>Eurotiomycetes</taxon>
        <taxon>Chaetothyriomycetidae</taxon>
        <taxon>Chaetothyriales</taxon>
        <taxon>Herpotrichiellaceae</taxon>
        <taxon>Exophiala</taxon>
    </lineage>
</organism>
<dbReference type="GeneID" id="25333169"/>
<evidence type="ECO:0000313" key="8">
    <source>
        <dbReference type="EMBL" id="KIW49593.1"/>
    </source>
</evidence>
<name>A0A0D2E2B9_9EURO</name>
<dbReference type="GO" id="GO:0000981">
    <property type="term" value="F:DNA-binding transcription factor activity, RNA polymerase II-specific"/>
    <property type="evidence" value="ECO:0007669"/>
    <property type="project" value="InterPro"/>
</dbReference>
<dbReference type="SUPFAM" id="SSF57701">
    <property type="entry name" value="Zn2/Cys6 DNA-binding domain"/>
    <property type="match status" value="1"/>
</dbReference>
<feature type="domain" description="Zn(2)-C6 fungal-type" evidence="7">
    <location>
        <begin position="14"/>
        <end position="42"/>
    </location>
</feature>
<keyword evidence="5" id="KW-0804">Transcription</keyword>
<dbReference type="OrthoDB" id="2593732at2759"/>
<dbReference type="GO" id="GO:0003677">
    <property type="term" value="F:DNA binding"/>
    <property type="evidence" value="ECO:0007669"/>
    <property type="project" value="UniProtKB-KW"/>
</dbReference>
<gene>
    <name evidence="8" type="ORF">PV05_11261</name>
</gene>
<dbReference type="AlphaFoldDB" id="A0A0D2E2B9"/>